<dbReference type="RefSeq" id="WP_052063984.1">
    <property type="nucleotide sequence ID" value="NZ_JQSG02000001.1"/>
</dbReference>
<organism evidence="1 2">
    <name type="scientific">Acidihalobacter prosperus</name>
    <dbReference type="NCBI Taxonomy" id="160660"/>
    <lineage>
        <taxon>Bacteria</taxon>
        <taxon>Pseudomonadati</taxon>
        <taxon>Pseudomonadota</taxon>
        <taxon>Gammaproteobacteria</taxon>
        <taxon>Chromatiales</taxon>
        <taxon>Ectothiorhodospiraceae</taxon>
        <taxon>Acidihalobacter</taxon>
    </lineage>
</organism>
<reference evidence="1 2" key="1">
    <citation type="journal article" date="2014" name="Genome Announc.">
        <title>Draft Genome Sequence of the Iron-Oxidizing, Acidophilic, and Halotolerant 'Thiobacillus prosperus' Type Strain DSM 5130.</title>
        <authorList>
            <person name="Ossandon F.J."/>
            <person name="Cardenas J.P."/>
            <person name="Corbett M."/>
            <person name="Quatrini R."/>
            <person name="Holmes D.S."/>
            <person name="Watkin E."/>
        </authorList>
    </citation>
    <scope>NUCLEOTIDE SEQUENCE [LARGE SCALE GENOMIC DNA]</scope>
    <source>
        <strain evidence="1 2">DSM 5130</strain>
    </source>
</reference>
<dbReference type="Gene3D" id="3.40.50.10400">
    <property type="entry name" value="Hypothetical protein PA1492"/>
    <property type="match status" value="1"/>
</dbReference>
<evidence type="ECO:0008006" key="3">
    <source>
        <dbReference type="Google" id="ProtNLM"/>
    </source>
</evidence>
<evidence type="ECO:0000313" key="2">
    <source>
        <dbReference type="Proteomes" id="UP000029273"/>
    </source>
</evidence>
<dbReference type="Pfam" id="PF14359">
    <property type="entry name" value="DUF4406"/>
    <property type="match status" value="1"/>
</dbReference>
<comment type="caution">
    <text evidence="1">The sequence shown here is derived from an EMBL/GenBank/DDBJ whole genome shotgun (WGS) entry which is preliminary data.</text>
</comment>
<dbReference type="AlphaFoldDB" id="A0A1A6C8B2"/>
<keyword evidence="2" id="KW-1185">Reference proteome</keyword>
<evidence type="ECO:0000313" key="1">
    <source>
        <dbReference type="EMBL" id="OBS10807.1"/>
    </source>
</evidence>
<sequence length="106" mass="11915">MKIYIAGPMTGLPDNNYPAFHRMADELRAHGYHVENPAENASNPPPCGTWTGWMRLAIAQLIRCDHILMLNGWQNSRGALIEHRLACDLGLTVLTETNIDRDMEVT</sequence>
<dbReference type="Proteomes" id="UP000029273">
    <property type="component" value="Unassembled WGS sequence"/>
</dbReference>
<dbReference type="SUPFAM" id="SSF52309">
    <property type="entry name" value="N-(deoxy)ribosyltransferase-like"/>
    <property type="match status" value="1"/>
</dbReference>
<dbReference type="InterPro" id="IPR025518">
    <property type="entry name" value="DUF4406"/>
</dbReference>
<accession>A0A1A6C8B2</accession>
<gene>
    <name evidence="1" type="ORF">Thpro_020523</name>
</gene>
<name>A0A1A6C8B2_9GAMM</name>
<proteinExistence type="predicted"/>
<protein>
    <recommendedName>
        <fullName evidence="3">DUF4406 domain-containing protein</fullName>
    </recommendedName>
</protein>
<dbReference type="EMBL" id="JQSG02000001">
    <property type="protein sequence ID" value="OBS10807.1"/>
    <property type="molecule type" value="Genomic_DNA"/>
</dbReference>